<gene>
    <name evidence="1" type="ORF">DM867_12800</name>
    <name evidence="2" type="ORF">DMP03_13815</name>
</gene>
<dbReference type="EMBL" id="QJOW01000009">
    <property type="protein sequence ID" value="KAB7512724.1"/>
    <property type="molecule type" value="Genomic_DNA"/>
</dbReference>
<protein>
    <submittedName>
        <fullName evidence="2">Gamma carbonic anhydrase family protein</fullName>
    </submittedName>
</protein>
<dbReference type="PANTHER" id="PTHR13061:SF29">
    <property type="entry name" value="GAMMA CARBONIC ANHYDRASE-LIKE 1, MITOCHONDRIAL-RELATED"/>
    <property type="match status" value="1"/>
</dbReference>
<dbReference type="SUPFAM" id="SSF51161">
    <property type="entry name" value="Trimeric LpxA-like enzymes"/>
    <property type="match status" value="1"/>
</dbReference>
<dbReference type="Gene3D" id="2.160.10.10">
    <property type="entry name" value="Hexapeptide repeat proteins"/>
    <property type="match status" value="1"/>
</dbReference>
<dbReference type="AlphaFoldDB" id="A0A5N5U2F6"/>
<dbReference type="InterPro" id="IPR050484">
    <property type="entry name" value="Transf_Hexapept/Carb_Anhydrase"/>
</dbReference>
<dbReference type="Proteomes" id="UP000326302">
    <property type="component" value="Unassembled WGS sequence"/>
</dbReference>
<accession>A0A5N5U2F6</accession>
<organism evidence="2 3">
    <name type="scientific">Halosegnis rubeus</name>
    <dbReference type="NCBI Taxonomy" id="2212850"/>
    <lineage>
        <taxon>Archaea</taxon>
        <taxon>Methanobacteriati</taxon>
        <taxon>Methanobacteriota</taxon>
        <taxon>Stenosarchaea group</taxon>
        <taxon>Halobacteria</taxon>
        <taxon>Halobacteriales</taxon>
        <taxon>Natronomonadaceae</taxon>
        <taxon>Halosegnis</taxon>
    </lineage>
</organism>
<dbReference type="PANTHER" id="PTHR13061">
    <property type="entry name" value="DYNACTIN SUBUNIT P25"/>
    <property type="match status" value="1"/>
</dbReference>
<keyword evidence="4" id="KW-1185">Reference proteome</keyword>
<comment type="caution">
    <text evidence="2">The sequence shown here is derived from an EMBL/GenBank/DDBJ whole genome shotgun (WGS) entry which is preliminary data.</text>
</comment>
<accession>A0A5N5U1Q0</accession>
<evidence type="ECO:0000313" key="2">
    <source>
        <dbReference type="EMBL" id="KAB7512724.1"/>
    </source>
</evidence>
<dbReference type="InterPro" id="IPR047324">
    <property type="entry name" value="LbH_gamma_CA-like"/>
</dbReference>
<dbReference type="OrthoDB" id="10940at2157"/>
<dbReference type="RefSeq" id="WP_152121126.1">
    <property type="nucleotide sequence ID" value="NZ_QJOW01000009.1"/>
</dbReference>
<evidence type="ECO:0000313" key="4">
    <source>
        <dbReference type="Proteomes" id="UP000326865"/>
    </source>
</evidence>
<name>A0A5N5U2F6_9EURY</name>
<dbReference type="CDD" id="cd04645">
    <property type="entry name" value="LbH_gamma_CA_like"/>
    <property type="match status" value="1"/>
</dbReference>
<dbReference type="InterPro" id="IPR011004">
    <property type="entry name" value="Trimer_LpxA-like_sf"/>
</dbReference>
<evidence type="ECO:0000313" key="3">
    <source>
        <dbReference type="Proteomes" id="UP000326302"/>
    </source>
</evidence>
<dbReference type="Proteomes" id="UP000326865">
    <property type="component" value="Unassembled WGS sequence"/>
</dbReference>
<sequence>MVVRTFDGTEPQIHEESHVDETAVVVGDVTLEADASVWPNAVLRGDHGEIVLREGANVQDGAVCHEGATIGSHATVGHNAIVHAATVEERALVGMGSTVLDGSVVGEEAMVAANALVQQGTDVPARTLVAGVPAEVVREYEESPWAAAGDRYVELAARHAETSERVDSP</sequence>
<reference evidence="3 4" key="1">
    <citation type="submission" date="2019-10" db="EMBL/GenBank/DDBJ databases">
        <title>Unraveling microbial dark matter from salterns through culturing: the case of the genus Halosegnis.</title>
        <authorList>
            <person name="Duran-Viseras A."/>
            <person name="Andrei A.-S."/>
            <person name="Vera-Gargallo B."/>
            <person name="Ghai R."/>
            <person name="Sanchez-Porro C."/>
            <person name="Ventosa A."/>
        </authorList>
    </citation>
    <scope>NUCLEOTIDE SEQUENCE [LARGE SCALE GENOMIC DNA]</scope>
    <source>
        <strain evidence="2 3">F17-44</strain>
        <strain evidence="1 4">F18-79</strain>
    </source>
</reference>
<dbReference type="EMBL" id="QKKZ01000009">
    <property type="protein sequence ID" value="KAB7512464.1"/>
    <property type="molecule type" value="Genomic_DNA"/>
</dbReference>
<proteinExistence type="predicted"/>
<evidence type="ECO:0000313" key="1">
    <source>
        <dbReference type="EMBL" id="KAB7512464.1"/>
    </source>
</evidence>